<evidence type="ECO:0000313" key="2">
    <source>
        <dbReference type="Proteomes" id="UP001152888"/>
    </source>
</evidence>
<dbReference type="AlphaFoldDB" id="A0A9P0KM61"/>
<name>A0A9P0KM61_ACAOB</name>
<proteinExistence type="predicted"/>
<dbReference type="Proteomes" id="UP001152888">
    <property type="component" value="Unassembled WGS sequence"/>
</dbReference>
<gene>
    <name evidence="1" type="ORF">ACAOBT_LOCUS12368</name>
</gene>
<dbReference type="OrthoDB" id="8964326at2759"/>
<reference evidence="1" key="1">
    <citation type="submission" date="2022-03" db="EMBL/GenBank/DDBJ databases">
        <authorList>
            <person name="Sayadi A."/>
        </authorList>
    </citation>
    <scope>NUCLEOTIDE SEQUENCE</scope>
</reference>
<protein>
    <submittedName>
        <fullName evidence="1">Uncharacterized protein</fullName>
    </submittedName>
</protein>
<keyword evidence="2" id="KW-1185">Reference proteome</keyword>
<accession>A0A9P0KM61</accession>
<organism evidence="1 2">
    <name type="scientific">Acanthoscelides obtectus</name>
    <name type="common">Bean weevil</name>
    <name type="synonym">Bruchus obtectus</name>
    <dbReference type="NCBI Taxonomy" id="200917"/>
    <lineage>
        <taxon>Eukaryota</taxon>
        <taxon>Metazoa</taxon>
        <taxon>Ecdysozoa</taxon>
        <taxon>Arthropoda</taxon>
        <taxon>Hexapoda</taxon>
        <taxon>Insecta</taxon>
        <taxon>Pterygota</taxon>
        <taxon>Neoptera</taxon>
        <taxon>Endopterygota</taxon>
        <taxon>Coleoptera</taxon>
        <taxon>Polyphaga</taxon>
        <taxon>Cucujiformia</taxon>
        <taxon>Chrysomeloidea</taxon>
        <taxon>Chrysomelidae</taxon>
        <taxon>Bruchinae</taxon>
        <taxon>Bruchini</taxon>
        <taxon>Acanthoscelides</taxon>
    </lineage>
</organism>
<sequence>MIVFLYLTILYYCTDILA</sequence>
<comment type="caution">
    <text evidence="1">The sequence shown here is derived from an EMBL/GenBank/DDBJ whole genome shotgun (WGS) entry which is preliminary data.</text>
</comment>
<evidence type="ECO:0000313" key="1">
    <source>
        <dbReference type="EMBL" id="CAH1976898.1"/>
    </source>
</evidence>
<dbReference type="EMBL" id="CAKOFQ010006852">
    <property type="protein sequence ID" value="CAH1976898.1"/>
    <property type="molecule type" value="Genomic_DNA"/>
</dbReference>